<evidence type="ECO:0000256" key="2">
    <source>
        <dbReference type="SAM" id="Phobius"/>
    </source>
</evidence>
<evidence type="ECO:0000313" key="4">
    <source>
        <dbReference type="Proteomes" id="UP000009168"/>
    </source>
</evidence>
<feature type="transmembrane region" description="Helical" evidence="2">
    <location>
        <begin position="412"/>
        <end position="436"/>
    </location>
</feature>
<keyword evidence="2" id="KW-1133">Transmembrane helix</keyword>
<feature type="transmembrane region" description="Helical" evidence="2">
    <location>
        <begin position="231"/>
        <end position="248"/>
    </location>
</feature>
<feature type="compositionally biased region" description="Low complexity" evidence="1">
    <location>
        <begin position="266"/>
        <end position="309"/>
    </location>
</feature>
<keyword evidence="4" id="KW-1185">Reference proteome</keyword>
<feature type="compositionally biased region" description="Low complexity" evidence="1">
    <location>
        <begin position="456"/>
        <end position="469"/>
    </location>
</feature>
<dbReference type="HOGENOM" id="CLU_476950_0_0_1"/>
<feature type="compositionally biased region" description="Low complexity" evidence="1">
    <location>
        <begin position="492"/>
        <end position="509"/>
    </location>
</feature>
<dbReference type="InParanoid" id="I7M460"/>
<dbReference type="GeneID" id="7826329"/>
<dbReference type="EMBL" id="GG662435">
    <property type="protein sequence ID" value="EAS04964.1"/>
    <property type="molecule type" value="Genomic_DNA"/>
</dbReference>
<sequence>MKLFSQGKEKEEQTLQNQPKCVDITIKNINKSIQDIQVTVPIHWTFGQLMYIVYENHNQLNNYKFAGLKFMHSGSYVDEEDQIQKYQKVNQKEMILHLKVDLNVSDQVVEIQQQKIKLNQKYAVNLLWESYVEKISPFAYNPQEAVQDQNIQKQKLEIEILSSVFPLLHKQTEVILQSNQSSAQNKQPNIQRNQNQDNQQQDLAGADNFFARNIPVMITIYFLVISKFEGAMYYILLGILFIYFFIKYQDHKHKMNQIRERQEGAQRQPNQQENNNNQVNGNNPTNINTNNNAENNNNIQNNDTNNIQNRANNEENQADKSEKLKENIDNNVNIELTGQIKNEMQNLDQNAQLDNQSNSQSQNISIDATKEINIIDSVDNNQVQDKKDNEQMNHQPNQEIKKTKQKKQKRKGLVLLFFRIKEFIYCFIMSLFPLWYVDLYNKNHNQQNEEEEDEQNQVPNQNQAAQQQTEVQANQVNLNDNLVFQQINQNYNNNNNAANQNENNQPQQNGGLFDRLNNYLEEKLKKLEEEEKQLRQTIKTYEEQQEQEDKQAQEDEVYQENEEKTDFEKKND</sequence>
<dbReference type="KEGG" id="tet:TTHERM_00686070"/>
<reference evidence="4" key="1">
    <citation type="journal article" date="2006" name="PLoS Biol.">
        <title>Macronuclear genome sequence of the ciliate Tetrahymena thermophila, a model eukaryote.</title>
        <authorList>
            <person name="Eisen J.A."/>
            <person name="Coyne R.S."/>
            <person name="Wu M."/>
            <person name="Wu D."/>
            <person name="Thiagarajan M."/>
            <person name="Wortman J.R."/>
            <person name="Badger J.H."/>
            <person name="Ren Q."/>
            <person name="Amedeo P."/>
            <person name="Jones K.M."/>
            <person name="Tallon L.J."/>
            <person name="Delcher A.L."/>
            <person name="Salzberg S.L."/>
            <person name="Silva J.C."/>
            <person name="Haas B.J."/>
            <person name="Majoros W.H."/>
            <person name="Farzad M."/>
            <person name="Carlton J.M."/>
            <person name="Smith R.K. Jr."/>
            <person name="Garg J."/>
            <person name="Pearlman R.E."/>
            <person name="Karrer K.M."/>
            <person name="Sun L."/>
            <person name="Manning G."/>
            <person name="Elde N.C."/>
            <person name="Turkewitz A.P."/>
            <person name="Asai D.J."/>
            <person name="Wilkes D.E."/>
            <person name="Wang Y."/>
            <person name="Cai H."/>
            <person name="Collins K."/>
            <person name="Stewart B.A."/>
            <person name="Lee S.R."/>
            <person name="Wilamowska K."/>
            <person name="Weinberg Z."/>
            <person name="Ruzzo W.L."/>
            <person name="Wloga D."/>
            <person name="Gaertig J."/>
            <person name="Frankel J."/>
            <person name="Tsao C.-C."/>
            <person name="Gorovsky M.A."/>
            <person name="Keeling P.J."/>
            <person name="Waller R.F."/>
            <person name="Patron N.J."/>
            <person name="Cherry J.M."/>
            <person name="Stover N.A."/>
            <person name="Krieger C.J."/>
            <person name="del Toro C."/>
            <person name="Ryder H.F."/>
            <person name="Williamson S.C."/>
            <person name="Barbeau R.A."/>
            <person name="Hamilton E.P."/>
            <person name="Orias E."/>
        </authorList>
    </citation>
    <scope>NUCLEOTIDE SEQUENCE [LARGE SCALE GENOMIC DNA]</scope>
    <source>
        <strain evidence="4">SB210</strain>
    </source>
</reference>
<feature type="region of interest" description="Disordered" evidence="1">
    <location>
        <begin position="257"/>
        <end position="309"/>
    </location>
</feature>
<feature type="region of interest" description="Disordered" evidence="1">
    <location>
        <begin position="178"/>
        <end position="199"/>
    </location>
</feature>
<proteinExistence type="predicted"/>
<feature type="region of interest" description="Disordered" evidence="1">
    <location>
        <begin position="447"/>
        <end position="469"/>
    </location>
</feature>
<dbReference type="RefSeq" id="XP_001025209.1">
    <property type="nucleotide sequence ID" value="XM_001025209.3"/>
</dbReference>
<accession>I7M460</accession>
<keyword evidence="2" id="KW-0472">Membrane</keyword>
<dbReference type="Proteomes" id="UP000009168">
    <property type="component" value="Unassembled WGS sequence"/>
</dbReference>
<feature type="region of interest" description="Disordered" evidence="1">
    <location>
        <begin position="382"/>
        <end position="406"/>
    </location>
</feature>
<feature type="compositionally biased region" description="Basic and acidic residues" evidence="1">
    <location>
        <begin position="561"/>
        <end position="572"/>
    </location>
</feature>
<feature type="compositionally biased region" description="Low complexity" evidence="1">
    <location>
        <begin position="187"/>
        <end position="199"/>
    </location>
</feature>
<evidence type="ECO:0000256" key="1">
    <source>
        <dbReference type="SAM" id="MobiDB-lite"/>
    </source>
</evidence>
<organism evidence="3 4">
    <name type="scientific">Tetrahymena thermophila (strain SB210)</name>
    <dbReference type="NCBI Taxonomy" id="312017"/>
    <lineage>
        <taxon>Eukaryota</taxon>
        <taxon>Sar</taxon>
        <taxon>Alveolata</taxon>
        <taxon>Ciliophora</taxon>
        <taxon>Intramacronucleata</taxon>
        <taxon>Oligohymenophorea</taxon>
        <taxon>Hymenostomatida</taxon>
        <taxon>Tetrahymenina</taxon>
        <taxon>Tetrahymenidae</taxon>
        <taxon>Tetrahymena</taxon>
    </lineage>
</organism>
<name>I7M460_TETTS</name>
<keyword evidence="2 3" id="KW-0812">Transmembrane</keyword>
<gene>
    <name evidence="3" type="ORF">TTHERM_00686070</name>
</gene>
<dbReference type="AlphaFoldDB" id="I7M460"/>
<protein>
    <submittedName>
        <fullName evidence="3">Transmembrane protein, putative</fullName>
    </submittedName>
</protein>
<feature type="region of interest" description="Disordered" evidence="1">
    <location>
        <begin position="492"/>
        <end position="513"/>
    </location>
</feature>
<evidence type="ECO:0000313" key="3">
    <source>
        <dbReference type="EMBL" id="EAS04964.1"/>
    </source>
</evidence>
<feature type="region of interest" description="Disordered" evidence="1">
    <location>
        <begin position="538"/>
        <end position="572"/>
    </location>
</feature>